<dbReference type="RefSeq" id="WP_169380295.1">
    <property type="nucleotide sequence ID" value="NZ_JAAXLA010000007.1"/>
</dbReference>
<evidence type="ECO:0000313" key="1">
    <source>
        <dbReference type="EMBL" id="NMH96916.1"/>
    </source>
</evidence>
<sequence length="169" mass="17923">MTPILQSSCARATTWEEAHYRIDAPIEGRHGARVVALDDGAATLVRRLARETWNGARFYTLPARRGGTRRPGGGDMPLHRTDGSPAGLAAELADGDVVVMVATRDGASVDTVATIGRACARRGIMTAAVVLGGQDRMATTVRALRPHAQVLLVSREESDVADLLTAIRA</sequence>
<dbReference type="Proteomes" id="UP000820669">
    <property type="component" value="Unassembled WGS sequence"/>
</dbReference>
<protein>
    <submittedName>
        <fullName evidence="1">3-methyl-2-oxobutanoate hydroxymethyltransferase</fullName>
    </submittedName>
</protein>
<gene>
    <name evidence="1" type="ORF">HF526_06230</name>
</gene>
<comment type="caution">
    <text evidence="1">The sequence shown here is derived from an EMBL/GenBank/DDBJ whole genome shotgun (WGS) entry which is preliminary data.</text>
</comment>
<organism evidence="1 2">
    <name type="scientific">Pseudonocardia acidicola</name>
    <dbReference type="NCBI Taxonomy" id="2724939"/>
    <lineage>
        <taxon>Bacteria</taxon>
        <taxon>Bacillati</taxon>
        <taxon>Actinomycetota</taxon>
        <taxon>Actinomycetes</taxon>
        <taxon>Pseudonocardiales</taxon>
        <taxon>Pseudonocardiaceae</taxon>
        <taxon>Pseudonocardia</taxon>
    </lineage>
</organism>
<accession>A0ABX1S992</accession>
<proteinExistence type="predicted"/>
<name>A0ABX1S992_9PSEU</name>
<dbReference type="EMBL" id="JAAXLA010000007">
    <property type="protein sequence ID" value="NMH96916.1"/>
    <property type="molecule type" value="Genomic_DNA"/>
</dbReference>
<evidence type="ECO:0000313" key="2">
    <source>
        <dbReference type="Proteomes" id="UP000820669"/>
    </source>
</evidence>
<reference evidence="1 2" key="1">
    <citation type="submission" date="2020-04" db="EMBL/GenBank/DDBJ databases">
        <authorList>
            <person name="Klaysubun C."/>
            <person name="Duangmal K."/>
            <person name="Lipun K."/>
        </authorList>
    </citation>
    <scope>NUCLEOTIDE SEQUENCE [LARGE SCALE GENOMIC DNA]</scope>
    <source>
        <strain evidence="1 2">K10HN5</strain>
    </source>
</reference>
<keyword evidence="2" id="KW-1185">Reference proteome</keyword>